<proteinExistence type="predicted"/>
<reference evidence="1 2" key="1">
    <citation type="journal article" date="2008" name="Proc. Natl. Acad. Sci. U.S.A.">
        <title>Niche adaptation and genome expansion in the chlorophyll d-producing cyanobacterium Acaryochloris marina.</title>
        <authorList>
            <person name="Swingley W.D."/>
            <person name="Chen M."/>
            <person name="Cheung P.C."/>
            <person name="Conrad A.L."/>
            <person name="Dejesa L.C."/>
            <person name="Hao J."/>
            <person name="Honchak B.M."/>
            <person name="Karbach L.E."/>
            <person name="Kurdoglu A."/>
            <person name="Lahiri S."/>
            <person name="Mastrian S.D."/>
            <person name="Miyashita H."/>
            <person name="Page L."/>
            <person name="Ramakrishna P."/>
            <person name="Satoh S."/>
            <person name="Sattley W.M."/>
            <person name="Shimada Y."/>
            <person name="Taylor H.L."/>
            <person name="Tomo T."/>
            <person name="Tsuchiya T."/>
            <person name="Wang Z.T."/>
            <person name="Raymond J."/>
            <person name="Mimuro M."/>
            <person name="Blankenship R.E."/>
            <person name="Touchman J.W."/>
        </authorList>
    </citation>
    <scope>NUCLEOTIDE SEQUENCE [LARGE SCALE GENOMIC DNA]</scope>
    <source>
        <strain evidence="2">MBIC 11017</strain>
    </source>
</reference>
<evidence type="ECO:0000313" key="2">
    <source>
        <dbReference type="Proteomes" id="UP000000268"/>
    </source>
</evidence>
<keyword evidence="2" id="KW-1185">Reference proteome</keyword>
<evidence type="ECO:0000313" key="1">
    <source>
        <dbReference type="EMBL" id="ABW30478.1"/>
    </source>
</evidence>
<dbReference type="KEGG" id="amr:AM1_5524"/>
<name>B0CE04_ACAM1</name>
<dbReference type="HOGENOM" id="CLU_3113321_0_0_3"/>
<accession>B0CE04</accession>
<gene>
    <name evidence="1" type="ordered locus">AM1_5524</name>
</gene>
<dbReference type="EMBL" id="CP000828">
    <property type="protein sequence ID" value="ABW30478.1"/>
    <property type="molecule type" value="Genomic_DNA"/>
</dbReference>
<sequence>MPWLRLNLWSSKKTRSMLSEGRFQITMEGMAETLKDWIRHSLALIFEQGH</sequence>
<protein>
    <submittedName>
        <fullName evidence="1">Uncharacterized protein</fullName>
    </submittedName>
</protein>
<dbReference type="STRING" id="329726.AM1_5524"/>
<dbReference type="Proteomes" id="UP000000268">
    <property type="component" value="Chromosome"/>
</dbReference>
<organism evidence="1 2">
    <name type="scientific">Acaryochloris marina (strain MBIC 11017)</name>
    <dbReference type="NCBI Taxonomy" id="329726"/>
    <lineage>
        <taxon>Bacteria</taxon>
        <taxon>Bacillati</taxon>
        <taxon>Cyanobacteriota</taxon>
        <taxon>Cyanophyceae</taxon>
        <taxon>Acaryochloridales</taxon>
        <taxon>Acaryochloridaceae</taxon>
        <taxon>Acaryochloris</taxon>
    </lineage>
</organism>
<dbReference type="AlphaFoldDB" id="B0CE04"/>